<dbReference type="SMART" id="SM00577">
    <property type="entry name" value="CPDc"/>
    <property type="match status" value="1"/>
</dbReference>
<feature type="domain" description="FCP1 homology" evidence="2">
    <location>
        <begin position="333"/>
        <end position="505"/>
    </location>
</feature>
<accession>A0A9P4N571</accession>
<name>A0A9P4N571_9PLEO</name>
<feature type="compositionally biased region" description="Low complexity" evidence="1">
    <location>
        <begin position="197"/>
        <end position="210"/>
    </location>
</feature>
<dbReference type="InterPro" id="IPR011948">
    <property type="entry name" value="Dullard_phosphatase"/>
</dbReference>
<feature type="region of interest" description="Disordered" evidence="1">
    <location>
        <begin position="1"/>
        <end position="57"/>
    </location>
</feature>
<keyword evidence="4" id="KW-1185">Reference proteome</keyword>
<dbReference type="NCBIfam" id="TIGR02251">
    <property type="entry name" value="HIF-SF_euk"/>
    <property type="match status" value="1"/>
</dbReference>
<feature type="compositionally biased region" description="Polar residues" evidence="1">
    <location>
        <begin position="26"/>
        <end position="43"/>
    </location>
</feature>
<organism evidence="3 4">
    <name type="scientific">Lojkania enalia</name>
    <dbReference type="NCBI Taxonomy" id="147567"/>
    <lineage>
        <taxon>Eukaryota</taxon>
        <taxon>Fungi</taxon>
        <taxon>Dikarya</taxon>
        <taxon>Ascomycota</taxon>
        <taxon>Pezizomycotina</taxon>
        <taxon>Dothideomycetes</taxon>
        <taxon>Pleosporomycetidae</taxon>
        <taxon>Pleosporales</taxon>
        <taxon>Pleosporales incertae sedis</taxon>
        <taxon>Lojkania</taxon>
    </lineage>
</organism>
<dbReference type="Gene3D" id="3.40.50.1000">
    <property type="entry name" value="HAD superfamily/HAD-like"/>
    <property type="match status" value="1"/>
</dbReference>
<dbReference type="PROSITE" id="PS50969">
    <property type="entry name" value="FCP1"/>
    <property type="match status" value="1"/>
</dbReference>
<sequence>MNSLNLLSHIGNTPPPSPPRSRAASESNILSAQPRSDSTQASNYAGADSVNLEDNKGTMTEKADGSVFTDASASELHEKTPLLGRSSKSPYKEAKVSKAWLIPKRVSEGVIGAVQIVVATLVAPGRYMIACFYDEDGHFSVVAPVYHISRSLTRGWRIPPATEVTMTSNPPGKSEKGSRAGRRLSVTSKTKKPIKRSPSIASTSTAITSDSESERPPTRDQDTDTPSRHTRSKSNVSSTIEEIAPAKRTIRIKLQGNDEALRQRKAKKSQSRGGPSKGGSSHVSAEAAAALKSPTGPATASSKLTKFPRVPQPPRPLVPRRQPSYSTSGASAVGPHQKTLIIDLDETLIHSMSKGGRYTTGHMVEVKLQQPVGVGGQVIGPQVPILYYVHKRPHCDEFLKKVCKWYNLIVFTASVQEYADPVIDWLETERKYFTGRYYRQHCTFRNGAYIKDLAQVEPDLSKVMIIDNSPMSYIFHEDNAIPIEGWISDPTDNDLLHLVPLLEGLQYATDVRALLALRLGQPQTS</sequence>
<dbReference type="PANTHER" id="PTHR12210">
    <property type="entry name" value="DULLARD PROTEIN PHOSPHATASE"/>
    <property type="match status" value="1"/>
</dbReference>
<proteinExistence type="predicted"/>
<protein>
    <recommendedName>
        <fullName evidence="2">FCP1 homology domain-containing protein</fullName>
    </recommendedName>
</protein>
<dbReference type="Pfam" id="PF03031">
    <property type="entry name" value="NIF"/>
    <property type="match status" value="1"/>
</dbReference>
<dbReference type="FunFam" id="3.40.50.1000:FF:000089">
    <property type="entry name" value="NIF domain protein"/>
    <property type="match status" value="1"/>
</dbReference>
<feature type="compositionally biased region" description="Basic and acidic residues" evidence="1">
    <location>
        <begin position="212"/>
        <end position="227"/>
    </location>
</feature>
<evidence type="ECO:0000259" key="2">
    <source>
        <dbReference type="PROSITE" id="PS50969"/>
    </source>
</evidence>
<evidence type="ECO:0000256" key="1">
    <source>
        <dbReference type="SAM" id="MobiDB-lite"/>
    </source>
</evidence>
<gene>
    <name evidence="3" type="ORF">CC78DRAFT_513301</name>
</gene>
<dbReference type="OrthoDB" id="277011at2759"/>
<dbReference type="Proteomes" id="UP000800093">
    <property type="component" value="Unassembled WGS sequence"/>
</dbReference>
<dbReference type="EMBL" id="ML986596">
    <property type="protein sequence ID" value="KAF2266652.1"/>
    <property type="molecule type" value="Genomic_DNA"/>
</dbReference>
<dbReference type="GO" id="GO:0016791">
    <property type="term" value="F:phosphatase activity"/>
    <property type="evidence" value="ECO:0007669"/>
    <property type="project" value="InterPro"/>
</dbReference>
<dbReference type="SUPFAM" id="SSF56784">
    <property type="entry name" value="HAD-like"/>
    <property type="match status" value="1"/>
</dbReference>
<comment type="caution">
    <text evidence="3">The sequence shown here is derived from an EMBL/GenBank/DDBJ whole genome shotgun (WGS) entry which is preliminary data.</text>
</comment>
<dbReference type="CDD" id="cd07521">
    <property type="entry name" value="HAD_FCP1-like"/>
    <property type="match status" value="1"/>
</dbReference>
<dbReference type="AlphaFoldDB" id="A0A9P4N571"/>
<dbReference type="InterPro" id="IPR050365">
    <property type="entry name" value="TIM50"/>
</dbReference>
<reference evidence="4" key="1">
    <citation type="journal article" date="2020" name="Stud. Mycol.">
        <title>101 Dothideomycetes genomes: A test case for predicting lifestyles and emergence of pathogens.</title>
        <authorList>
            <person name="Haridas S."/>
            <person name="Albert R."/>
            <person name="Binder M."/>
            <person name="Bloem J."/>
            <person name="LaButti K."/>
            <person name="Salamov A."/>
            <person name="Andreopoulos B."/>
            <person name="Baker S."/>
            <person name="Barry K."/>
            <person name="Bills G."/>
            <person name="Bluhm B."/>
            <person name="Cannon C."/>
            <person name="Castanera R."/>
            <person name="Culley D."/>
            <person name="Daum C."/>
            <person name="Ezra D."/>
            <person name="Gonzalez J."/>
            <person name="Henrissat B."/>
            <person name="Kuo A."/>
            <person name="Liang C."/>
            <person name="Lipzen A."/>
            <person name="Lutzoni F."/>
            <person name="Magnuson J."/>
            <person name="Mondo S."/>
            <person name="Nolan M."/>
            <person name="Ohm R."/>
            <person name="Pangilinan J."/>
            <person name="Park H.-J."/>
            <person name="Ramirez L."/>
            <person name="Alfaro M."/>
            <person name="Sun H."/>
            <person name="Tritt A."/>
            <person name="Yoshinaga Y."/>
            <person name="Zwiers L.-H."/>
            <person name="Turgeon B."/>
            <person name="Goodwin S."/>
            <person name="Spatafora J."/>
            <person name="Crous P."/>
            <person name="Grigoriev I."/>
        </authorList>
    </citation>
    <scope>NUCLEOTIDE SEQUENCE [LARGE SCALE GENOMIC DNA]</scope>
    <source>
        <strain evidence="4">CBS 304.66</strain>
    </source>
</reference>
<evidence type="ECO:0000313" key="4">
    <source>
        <dbReference type="Proteomes" id="UP000800093"/>
    </source>
</evidence>
<dbReference type="InterPro" id="IPR036412">
    <property type="entry name" value="HAD-like_sf"/>
</dbReference>
<dbReference type="InterPro" id="IPR004274">
    <property type="entry name" value="FCP1_dom"/>
</dbReference>
<dbReference type="InterPro" id="IPR023214">
    <property type="entry name" value="HAD_sf"/>
</dbReference>
<feature type="region of interest" description="Disordered" evidence="1">
    <location>
        <begin position="162"/>
        <end position="332"/>
    </location>
</feature>
<evidence type="ECO:0000313" key="3">
    <source>
        <dbReference type="EMBL" id="KAF2266652.1"/>
    </source>
</evidence>